<dbReference type="RefSeq" id="WP_124976008.1">
    <property type="nucleotide sequence ID" value="NZ_BDQK01000014.1"/>
</dbReference>
<protein>
    <submittedName>
        <fullName evidence="1">Cell envelope biogenesis protein AsmA</fullName>
    </submittedName>
</protein>
<gene>
    <name evidence="1" type="ORF">AsFPU1_3455</name>
</gene>
<organism evidence="1 2">
    <name type="scientific">Aphanothece sacrum FPU1</name>
    <dbReference type="NCBI Taxonomy" id="1920663"/>
    <lineage>
        <taxon>Bacteria</taxon>
        <taxon>Bacillati</taxon>
        <taxon>Cyanobacteriota</taxon>
        <taxon>Cyanophyceae</taxon>
        <taxon>Oscillatoriophycideae</taxon>
        <taxon>Chroococcales</taxon>
        <taxon>Aphanothecaceae</taxon>
        <taxon>Aphanothece</taxon>
    </lineage>
</organism>
<accession>A0A401ILB5</accession>
<evidence type="ECO:0000313" key="2">
    <source>
        <dbReference type="Proteomes" id="UP000287247"/>
    </source>
</evidence>
<evidence type="ECO:0000313" key="1">
    <source>
        <dbReference type="EMBL" id="GBF82031.1"/>
    </source>
</evidence>
<comment type="caution">
    <text evidence="1">The sequence shown here is derived from an EMBL/GenBank/DDBJ whole genome shotgun (WGS) entry which is preliminary data.</text>
</comment>
<reference evidence="2" key="1">
    <citation type="submission" date="2017-05" db="EMBL/GenBank/DDBJ databases">
        <title>Physiological properties and genetic analysis related to exopolysaccharide production of fresh-water unicellular cyanobacterium Aphanothece sacrum, Suizenji Nori, that has been cultured as a food source in Japan.</title>
        <authorList>
            <person name="Kanesaki Y."/>
            <person name="Yoshikawa S."/>
            <person name="Ohki K."/>
        </authorList>
    </citation>
    <scope>NUCLEOTIDE SEQUENCE [LARGE SCALE GENOMIC DNA]</scope>
    <source>
        <strain evidence="2">FPU1</strain>
    </source>
</reference>
<dbReference type="EMBL" id="BDQK01000014">
    <property type="protein sequence ID" value="GBF82031.1"/>
    <property type="molecule type" value="Genomic_DNA"/>
</dbReference>
<name>A0A401ILB5_APHSA</name>
<sequence>MVSHSVLLLLEKHPQLRPMIKENRFLTGYTNGSGDGKLVPVFLLRSPWAQFCLQATACESLTPGGVLVVTDDPQWSLESNWKAYSLVNNSPTGKYQRNLKAKHPSMNGGVKKTVSPMTALAAEIATEEAKTITTRHRDLSFAQSK</sequence>
<proteinExistence type="predicted"/>
<dbReference type="Proteomes" id="UP000287247">
    <property type="component" value="Unassembled WGS sequence"/>
</dbReference>
<dbReference type="OrthoDB" id="582206at2"/>
<dbReference type="AlphaFoldDB" id="A0A401ILB5"/>
<keyword evidence="2" id="KW-1185">Reference proteome</keyword>